<dbReference type="Gene3D" id="3.40.50.1820">
    <property type="entry name" value="alpha/beta hydrolase"/>
    <property type="match status" value="1"/>
</dbReference>
<feature type="domain" description="AB hydrolase-1" evidence="1">
    <location>
        <begin position="66"/>
        <end position="385"/>
    </location>
</feature>
<reference evidence="2 3" key="1">
    <citation type="submission" date="2018-04" db="EMBL/GenBank/DDBJ databases">
        <authorList>
            <person name="Huttner S."/>
            <person name="Dainat J."/>
        </authorList>
    </citation>
    <scope>NUCLEOTIDE SEQUENCE [LARGE SCALE GENOMIC DNA]</scope>
</reference>
<dbReference type="PANTHER" id="PTHR43433:SF5">
    <property type="entry name" value="AB HYDROLASE-1 DOMAIN-CONTAINING PROTEIN"/>
    <property type="match status" value="1"/>
</dbReference>
<proteinExistence type="predicted"/>
<dbReference type="InterPro" id="IPR050471">
    <property type="entry name" value="AB_hydrolase"/>
</dbReference>
<sequence length="401" mass="44174">MTPWMPTPAIPTVAETLKHPAFPTAIWNLEPDRKGLVPVAEGRGGPFNISWEIHGAGPIKLIFIMGLGGLKSAWQRQTLHFGHERREQYSVLLIDNRGMGDSDKPLMRYSTSEMARDIVEVLAHPTVGWLPRSFPLLDPTTTSAPRPRSLHVVGISLGGMIAQELACQIPWALSSLSLVCTAAAVENTTSFAEHMAQRASLLMPKTVDRSVADSARQIFAHAWLAAPDDVRLPEPGRTPRCGPPPPPSSPWLSFLSNNRNSFGVFGSGGGGEGDGQARYLRFETNAQRFVAQEMHKRLDPARFGLKGFLLQLIAAGWHHKSAAQLREMADRVGRERILVMHGTEDGMISLPHGQKLIEFIQPGKGIIVEGMGHAPLVERWEWFNRTIEEHCALGERLDGRA</sequence>
<dbReference type="InterPro" id="IPR029058">
    <property type="entry name" value="AB_hydrolase_fold"/>
</dbReference>
<dbReference type="SUPFAM" id="SSF53474">
    <property type="entry name" value="alpha/beta-Hydrolases"/>
    <property type="match status" value="1"/>
</dbReference>
<evidence type="ECO:0000313" key="2">
    <source>
        <dbReference type="EMBL" id="SPQ24587.1"/>
    </source>
</evidence>
<dbReference type="AlphaFoldDB" id="A0A446BQ12"/>
<organism evidence="2 3">
    <name type="scientific">Thermothielavioides terrestris</name>
    <dbReference type="NCBI Taxonomy" id="2587410"/>
    <lineage>
        <taxon>Eukaryota</taxon>
        <taxon>Fungi</taxon>
        <taxon>Dikarya</taxon>
        <taxon>Ascomycota</taxon>
        <taxon>Pezizomycotina</taxon>
        <taxon>Sordariomycetes</taxon>
        <taxon>Sordariomycetidae</taxon>
        <taxon>Sordariales</taxon>
        <taxon>Chaetomiaceae</taxon>
        <taxon>Thermothielavioides</taxon>
    </lineage>
</organism>
<accession>A0A446BQ12</accession>
<gene>
    <name evidence="2" type="ORF">TT172_LOCUS7006</name>
</gene>
<dbReference type="Pfam" id="PF12697">
    <property type="entry name" value="Abhydrolase_6"/>
    <property type="match status" value="1"/>
</dbReference>
<protein>
    <submittedName>
        <fullName evidence="2">A4534b8b-ee3b-4bcd-b5e1-e04b4eef40e0</fullName>
    </submittedName>
</protein>
<dbReference type="PANTHER" id="PTHR43433">
    <property type="entry name" value="HYDROLASE, ALPHA/BETA FOLD FAMILY PROTEIN"/>
    <property type="match status" value="1"/>
</dbReference>
<dbReference type="EMBL" id="OUUZ01000013">
    <property type="protein sequence ID" value="SPQ24587.1"/>
    <property type="molecule type" value="Genomic_DNA"/>
</dbReference>
<dbReference type="InterPro" id="IPR000073">
    <property type="entry name" value="AB_hydrolase_1"/>
</dbReference>
<evidence type="ECO:0000313" key="3">
    <source>
        <dbReference type="Proteomes" id="UP000289323"/>
    </source>
</evidence>
<dbReference type="Proteomes" id="UP000289323">
    <property type="component" value="Unassembled WGS sequence"/>
</dbReference>
<name>A0A446BQ12_9PEZI</name>
<evidence type="ECO:0000259" key="1">
    <source>
        <dbReference type="Pfam" id="PF12697"/>
    </source>
</evidence>